<feature type="compositionally biased region" description="Basic and acidic residues" evidence="2">
    <location>
        <begin position="268"/>
        <end position="286"/>
    </location>
</feature>
<reference evidence="4 5" key="1">
    <citation type="journal article" date="2019" name="Proc. Natl. Acad. Sci. U.S.A.">
        <title>Regulatory changes in pterin and carotenoid genes underlie balanced color polymorphisms in the wall lizard.</title>
        <authorList>
            <person name="Andrade P."/>
            <person name="Pinho C."/>
            <person name="Perez I de Lanuza G."/>
            <person name="Afonso S."/>
            <person name="Brejcha J."/>
            <person name="Rubin C.J."/>
            <person name="Wallerman O."/>
            <person name="Pereira P."/>
            <person name="Sabatino S.J."/>
            <person name="Bellati A."/>
            <person name="Pellitteri-Rosa D."/>
            <person name="Bosakova Z."/>
            <person name="Bunikis I."/>
            <person name="Carretero M.A."/>
            <person name="Feiner N."/>
            <person name="Marsik P."/>
            <person name="Pauperio F."/>
            <person name="Salvi D."/>
            <person name="Soler L."/>
            <person name="While G.M."/>
            <person name="Uller T."/>
            <person name="Font E."/>
            <person name="Andersson L."/>
            <person name="Carneiro M."/>
        </authorList>
    </citation>
    <scope>NUCLEOTIDE SEQUENCE</scope>
</reference>
<dbReference type="FunFam" id="1.10.4020.10:FF:000001">
    <property type="entry name" value="zinc finger protein 263 isoform X1"/>
    <property type="match status" value="1"/>
</dbReference>
<accession>A0A670HPK8</accession>
<feature type="region of interest" description="Disordered" evidence="2">
    <location>
        <begin position="122"/>
        <end position="160"/>
    </location>
</feature>
<reference evidence="4" key="3">
    <citation type="submission" date="2025-09" db="UniProtKB">
        <authorList>
            <consortium name="Ensembl"/>
        </authorList>
    </citation>
    <scope>IDENTIFICATION</scope>
</reference>
<dbReference type="Gene3D" id="1.10.4020.10">
    <property type="entry name" value="DNA breaking-rejoining enzymes"/>
    <property type="match status" value="1"/>
</dbReference>
<feature type="domain" description="SCAN box" evidence="3">
    <location>
        <begin position="164"/>
        <end position="240"/>
    </location>
</feature>
<dbReference type="PANTHER" id="PTHR45935:SF15">
    <property type="entry name" value="SCAN BOX DOMAIN-CONTAINING PROTEIN"/>
    <property type="match status" value="1"/>
</dbReference>
<evidence type="ECO:0000256" key="2">
    <source>
        <dbReference type="SAM" id="MobiDB-lite"/>
    </source>
</evidence>
<reference evidence="4" key="2">
    <citation type="submission" date="2025-08" db="UniProtKB">
        <authorList>
            <consortium name="Ensembl"/>
        </authorList>
    </citation>
    <scope>IDENTIFICATION</scope>
</reference>
<keyword evidence="5" id="KW-1185">Reference proteome</keyword>
<protein>
    <recommendedName>
        <fullName evidence="3">SCAN box domain-containing protein</fullName>
    </recommendedName>
</protein>
<organism evidence="4 5">
    <name type="scientific">Podarcis muralis</name>
    <name type="common">Wall lizard</name>
    <name type="synonym">Lacerta muralis</name>
    <dbReference type="NCBI Taxonomy" id="64176"/>
    <lineage>
        <taxon>Eukaryota</taxon>
        <taxon>Metazoa</taxon>
        <taxon>Chordata</taxon>
        <taxon>Craniata</taxon>
        <taxon>Vertebrata</taxon>
        <taxon>Euteleostomi</taxon>
        <taxon>Lepidosauria</taxon>
        <taxon>Squamata</taxon>
        <taxon>Bifurcata</taxon>
        <taxon>Unidentata</taxon>
        <taxon>Episquamata</taxon>
        <taxon>Laterata</taxon>
        <taxon>Lacertibaenia</taxon>
        <taxon>Lacertidae</taxon>
        <taxon>Podarcis</taxon>
    </lineage>
</organism>
<dbReference type="PANTHER" id="PTHR45935">
    <property type="entry name" value="PROTEIN ZBED8-RELATED"/>
    <property type="match status" value="1"/>
</dbReference>
<keyword evidence="1" id="KW-0539">Nucleus</keyword>
<evidence type="ECO:0000259" key="3">
    <source>
        <dbReference type="PROSITE" id="PS50804"/>
    </source>
</evidence>
<dbReference type="AlphaFoldDB" id="A0A670HPK8"/>
<dbReference type="GeneTree" id="ENSGT00940000154715"/>
<dbReference type="Proteomes" id="UP000472272">
    <property type="component" value="Chromosome 2"/>
</dbReference>
<sequence length="299" mass="33327">MAAEQRTVSCLAPHPYEAAAEKEVKREELDPAGSTPPERPKRFRKIPQGGTIGECLSRAIAKQAECELDDGLLSHCWEAQWQEFLKNVQSPFSGWTSSPQLPVPLALSETSAGVCQQEAANGLPSGIREGSPRTDVQPGEKAGCGAVKGETPHEGETASAETRRQRFRWFCYQEVEGPREVWARLRELCCEWLRPELNSKERIVDLVILEQFLAILPEEIQSWVGEGGPETCAQAVALAEVFLLRQQEAERWKQEVLGEFEEVAMSFSREEDAGERPHPREIKQEGQEGATLLGKHLSL</sequence>
<feature type="compositionally biased region" description="Basic and acidic residues" evidence="2">
    <location>
        <begin position="150"/>
        <end position="160"/>
    </location>
</feature>
<feature type="region of interest" description="Disordered" evidence="2">
    <location>
        <begin position="268"/>
        <end position="299"/>
    </location>
</feature>
<evidence type="ECO:0000313" key="4">
    <source>
        <dbReference type="Ensembl" id="ENSPMRP00000001608.1"/>
    </source>
</evidence>
<evidence type="ECO:0000313" key="5">
    <source>
        <dbReference type="Proteomes" id="UP000472272"/>
    </source>
</evidence>
<dbReference type="CDD" id="cd07936">
    <property type="entry name" value="SCAN"/>
    <property type="match status" value="1"/>
</dbReference>
<dbReference type="OMA" id="GWSHPHI"/>
<evidence type="ECO:0000256" key="1">
    <source>
        <dbReference type="ARBA" id="ARBA00023242"/>
    </source>
</evidence>
<name>A0A670HPK8_PODMU</name>
<dbReference type="Ensembl" id="ENSPMRT00000001710.1">
    <property type="protein sequence ID" value="ENSPMRP00000001608.1"/>
    <property type="gene ID" value="ENSPMRG00000001193.1"/>
</dbReference>
<feature type="region of interest" description="Disordered" evidence="2">
    <location>
        <begin position="21"/>
        <end position="46"/>
    </location>
</feature>
<dbReference type="InterPro" id="IPR003309">
    <property type="entry name" value="SCAN_dom"/>
</dbReference>
<dbReference type="InterPro" id="IPR050916">
    <property type="entry name" value="SCAN-C2H2_zinc_finger"/>
</dbReference>
<proteinExistence type="predicted"/>
<dbReference type="SMART" id="SM00431">
    <property type="entry name" value="SCAN"/>
    <property type="match status" value="1"/>
</dbReference>
<dbReference type="Pfam" id="PF02023">
    <property type="entry name" value="SCAN"/>
    <property type="match status" value="1"/>
</dbReference>
<dbReference type="SUPFAM" id="SSF47353">
    <property type="entry name" value="Retrovirus capsid dimerization domain-like"/>
    <property type="match status" value="1"/>
</dbReference>
<dbReference type="InterPro" id="IPR038269">
    <property type="entry name" value="SCAN_sf"/>
</dbReference>
<dbReference type="PROSITE" id="PS50804">
    <property type="entry name" value="SCAN_BOX"/>
    <property type="match status" value="1"/>
</dbReference>